<comment type="caution">
    <text evidence="6">The sequence shown here is derived from an EMBL/GenBank/DDBJ whole genome shotgun (WGS) entry which is preliminary data.</text>
</comment>
<evidence type="ECO:0000313" key="6">
    <source>
        <dbReference type="EMBL" id="KAL3317997.1"/>
    </source>
</evidence>
<feature type="initiator methionine" description="Removed" evidence="4">
    <location>
        <position position="1"/>
    </location>
</feature>
<gene>
    <name evidence="6" type="primary">RPS3A</name>
    <name evidence="6" type="ORF">Ciccas_003349</name>
</gene>
<dbReference type="Pfam" id="PF01015">
    <property type="entry name" value="Ribosomal_S3Ae"/>
    <property type="match status" value="1"/>
</dbReference>
<name>A0ABD2QFB5_9PLAT</name>
<keyword evidence="2 4" id="KW-0689">Ribosomal protein</keyword>
<dbReference type="GO" id="GO:0006412">
    <property type="term" value="P:translation"/>
    <property type="evidence" value="ECO:0007669"/>
    <property type="project" value="UniProtKB-UniRule"/>
</dbReference>
<dbReference type="HAMAP" id="MF_03122">
    <property type="entry name" value="Ribosomal_eS1_euk"/>
    <property type="match status" value="1"/>
</dbReference>
<dbReference type="InterPro" id="IPR001593">
    <property type="entry name" value="Ribosomal_eS1"/>
</dbReference>
<evidence type="ECO:0000256" key="3">
    <source>
        <dbReference type="ARBA" id="ARBA00023274"/>
    </source>
</evidence>
<dbReference type="PANTHER" id="PTHR11830">
    <property type="entry name" value="40S RIBOSOMAL PROTEIN S3A"/>
    <property type="match status" value="1"/>
</dbReference>
<evidence type="ECO:0000313" key="7">
    <source>
        <dbReference type="Proteomes" id="UP001626550"/>
    </source>
</evidence>
<comment type="subcellular location">
    <subcellularLocation>
        <location evidence="4">Cytoplasm</location>
    </subcellularLocation>
</comment>
<protein>
    <recommendedName>
        <fullName evidence="4">Small ribosomal subunit protein eS1</fullName>
    </recommendedName>
</protein>
<reference evidence="6 7" key="1">
    <citation type="submission" date="2024-11" db="EMBL/GenBank/DDBJ databases">
        <title>Adaptive evolution of stress response genes in parasites aligns with host niche diversity.</title>
        <authorList>
            <person name="Hahn C."/>
            <person name="Resl P."/>
        </authorList>
    </citation>
    <scope>NUCLEOTIDE SEQUENCE [LARGE SCALE GENOMIC DNA]</scope>
    <source>
        <strain evidence="6">EGGRZ-B1_66</strain>
        <tissue evidence="6">Body</tissue>
    </source>
</reference>
<dbReference type="GO" id="GO:0003735">
    <property type="term" value="F:structural constituent of ribosome"/>
    <property type="evidence" value="ECO:0007669"/>
    <property type="project" value="UniProtKB-UniRule"/>
</dbReference>
<comment type="similarity">
    <text evidence="4">Belongs to the eukaryotic ribosomal protein eS1 family.</text>
</comment>
<keyword evidence="3 4" id="KW-0687">Ribonucleoprotein</keyword>
<sequence>MAIGGKGGSKMKKINKKKAADPFTKKEWYEIKAPAMFAKRTCARTLITRTQGTKIASEGLKKRVVRLSLGDLDKPESETYRKFALQIENVQGRNCYTNFHGMQITRDKLCSLVKKKQSTIQVRADVKTTDGYKLRIFVIAFTGKPKDRVGHFYAKSSSVKKIRARMIKKINAEVSVCTLRKVVEQLIPDSIGGDCCKVGSALVPLSTAIVRKVKVLKRPKLDLGKLMDMHGDKAGEGESVDRDHYEPPIVTST</sequence>
<dbReference type="SMART" id="SM01397">
    <property type="entry name" value="Ribosomal_S3Ae"/>
    <property type="match status" value="1"/>
</dbReference>
<evidence type="ECO:0000256" key="2">
    <source>
        <dbReference type="ARBA" id="ARBA00022980"/>
    </source>
</evidence>
<comment type="subunit">
    <text evidence="4">Component of the small ribosomal subunit. Mature ribosomes consist of a small (40S) and a large (60S) subunit. The 40S subunit contains about 33 different proteins and 1 molecule of RNA (18S). The 60S subunit contains about 49 different proteins and 3 molecules of RNA (28S, 5.8S and 5S).</text>
</comment>
<keyword evidence="1 4" id="KW-0963">Cytoplasm</keyword>
<dbReference type="GO" id="GO:0022627">
    <property type="term" value="C:cytosolic small ribosomal subunit"/>
    <property type="evidence" value="ECO:0007669"/>
    <property type="project" value="UniProtKB-UniRule"/>
</dbReference>
<dbReference type="InterPro" id="IPR027500">
    <property type="entry name" value="Ribosomal_eS1_euk"/>
</dbReference>
<feature type="region of interest" description="Disordered" evidence="5">
    <location>
        <begin position="228"/>
        <end position="253"/>
    </location>
</feature>
<keyword evidence="7" id="KW-1185">Reference proteome</keyword>
<evidence type="ECO:0000256" key="1">
    <source>
        <dbReference type="ARBA" id="ARBA00022490"/>
    </source>
</evidence>
<proteinExistence type="inferred from homology"/>
<organism evidence="6 7">
    <name type="scientific">Cichlidogyrus casuarinus</name>
    <dbReference type="NCBI Taxonomy" id="1844966"/>
    <lineage>
        <taxon>Eukaryota</taxon>
        <taxon>Metazoa</taxon>
        <taxon>Spiralia</taxon>
        <taxon>Lophotrochozoa</taxon>
        <taxon>Platyhelminthes</taxon>
        <taxon>Monogenea</taxon>
        <taxon>Monopisthocotylea</taxon>
        <taxon>Dactylogyridea</taxon>
        <taxon>Ancyrocephalidae</taxon>
        <taxon>Cichlidogyrus</taxon>
    </lineage>
</organism>
<evidence type="ECO:0000256" key="5">
    <source>
        <dbReference type="SAM" id="MobiDB-lite"/>
    </source>
</evidence>
<evidence type="ECO:0000256" key="4">
    <source>
        <dbReference type="HAMAP-Rule" id="MF_03122"/>
    </source>
</evidence>
<feature type="compositionally biased region" description="Basic and acidic residues" evidence="5">
    <location>
        <begin position="228"/>
        <end position="246"/>
    </location>
</feature>
<accession>A0ABD2QFB5</accession>
<dbReference type="Proteomes" id="UP001626550">
    <property type="component" value="Unassembled WGS sequence"/>
</dbReference>
<dbReference type="AlphaFoldDB" id="A0ABD2QFB5"/>
<dbReference type="EMBL" id="JBJKFK010000301">
    <property type="protein sequence ID" value="KAL3317997.1"/>
    <property type="molecule type" value="Genomic_DNA"/>
</dbReference>